<keyword evidence="1" id="KW-0472">Membrane</keyword>
<feature type="transmembrane region" description="Helical" evidence="1">
    <location>
        <begin position="20"/>
        <end position="39"/>
    </location>
</feature>
<dbReference type="AlphaFoldDB" id="A0A9D3YQK9"/>
<proteinExistence type="predicted"/>
<dbReference type="Proteomes" id="UP000828390">
    <property type="component" value="Unassembled WGS sequence"/>
</dbReference>
<gene>
    <name evidence="2" type="ORF">DPMN_078117</name>
</gene>
<keyword evidence="1" id="KW-1133">Transmembrane helix</keyword>
<evidence type="ECO:0000256" key="1">
    <source>
        <dbReference type="SAM" id="Phobius"/>
    </source>
</evidence>
<dbReference type="EMBL" id="JAIWYP010000015">
    <property type="protein sequence ID" value="KAH3703089.1"/>
    <property type="molecule type" value="Genomic_DNA"/>
</dbReference>
<name>A0A9D3YQK9_DREPO</name>
<reference evidence="2" key="2">
    <citation type="submission" date="2020-11" db="EMBL/GenBank/DDBJ databases">
        <authorList>
            <person name="McCartney M.A."/>
            <person name="Auch B."/>
            <person name="Kono T."/>
            <person name="Mallez S."/>
            <person name="Becker A."/>
            <person name="Gohl D.M."/>
            <person name="Silverstein K.A.T."/>
            <person name="Koren S."/>
            <person name="Bechman K.B."/>
            <person name="Herman A."/>
            <person name="Abrahante J.E."/>
            <person name="Garbe J."/>
        </authorList>
    </citation>
    <scope>NUCLEOTIDE SEQUENCE</scope>
    <source>
        <strain evidence="2">Duluth1</strain>
        <tissue evidence="2">Whole animal</tissue>
    </source>
</reference>
<evidence type="ECO:0000313" key="3">
    <source>
        <dbReference type="Proteomes" id="UP000828390"/>
    </source>
</evidence>
<organism evidence="2 3">
    <name type="scientific">Dreissena polymorpha</name>
    <name type="common">Zebra mussel</name>
    <name type="synonym">Mytilus polymorpha</name>
    <dbReference type="NCBI Taxonomy" id="45954"/>
    <lineage>
        <taxon>Eukaryota</taxon>
        <taxon>Metazoa</taxon>
        <taxon>Spiralia</taxon>
        <taxon>Lophotrochozoa</taxon>
        <taxon>Mollusca</taxon>
        <taxon>Bivalvia</taxon>
        <taxon>Autobranchia</taxon>
        <taxon>Heteroconchia</taxon>
        <taxon>Euheterodonta</taxon>
        <taxon>Imparidentia</taxon>
        <taxon>Neoheterodontei</taxon>
        <taxon>Myida</taxon>
        <taxon>Dreissenoidea</taxon>
        <taxon>Dreissenidae</taxon>
        <taxon>Dreissena</taxon>
    </lineage>
</organism>
<protein>
    <submittedName>
        <fullName evidence="2">Uncharacterized protein</fullName>
    </submittedName>
</protein>
<keyword evidence="1" id="KW-0812">Transmembrane</keyword>
<comment type="caution">
    <text evidence="2">The sequence shown here is derived from an EMBL/GenBank/DDBJ whole genome shotgun (WGS) entry which is preliminary data.</text>
</comment>
<reference evidence="2" key="1">
    <citation type="journal article" date="2019" name="bioRxiv">
        <title>The Genome of the Zebra Mussel, Dreissena polymorpha: A Resource for Invasive Species Research.</title>
        <authorList>
            <person name="McCartney M.A."/>
            <person name="Auch B."/>
            <person name="Kono T."/>
            <person name="Mallez S."/>
            <person name="Zhang Y."/>
            <person name="Obille A."/>
            <person name="Becker A."/>
            <person name="Abrahante J.E."/>
            <person name="Garbe J."/>
            <person name="Badalamenti J.P."/>
            <person name="Herman A."/>
            <person name="Mangelson H."/>
            <person name="Liachko I."/>
            <person name="Sullivan S."/>
            <person name="Sone E.D."/>
            <person name="Koren S."/>
            <person name="Silverstein K.A.T."/>
            <person name="Beckman K.B."/>
            <person name="Gohl D.M."/>
        </authorList>
    </citation>
    <scope>NUCLEOTIDE SEQUENCE</scope>
    <source>
        <strain evidence="2">Duluth1</strain>
        <tissue evidence="2">Whole animal</tissue>
    </source>
</reference>
<feature type="transmembrane region" description="Helical" evidence="1">
    <location>
        <begin position="227"/>
        <end position="245"/>
    </location>
</feature>
<accession>A0A9D3YQK9</accession>
<evidence type="ECO:0000313" key="2">
    <source>
        <dbReference type="EMBL" id="KAH3703089.1"/>
    </source>
</evidence>
<sequence length="257" mass="29862">MLGIGLKWQIWINTMKVSSIGTRSIVTILLFVPCVRGRLNDEKVQKSIWQTFTHAGYLGWSPAEVKERVISLETQLESNLTTFNKTLQTVKDEYAYQVSALQQLKNATKFDILDLAEAFKQSIQQYKAHLKFSGRQYFCKSLSAKTNAKLRQDSEKIRTYLEAYDLTSDLWIKNTEKSISALENNFIAILKKLETTNNAQIQTEQRLKDNSEQHENIRKHTFNKDSLIVIILLLVVSQIYTLYMIQHLRTPVQRNER</sequence>
<keyword evidence="3" id="KW-1185">Reference proteome</keyword>